<protein>
    <submittedName>
        <fullName evidence="2">Predicted protein</fullName>
    </submittedName>
</protein>
<dbReference type="AlphaFoldDB" id="D7LBK2"/>
<evidence type="ECO:0000313" key="2">
    <source>
        <dbReference type="EMBL" id="EFH55510.1"/>
    </source>
</evidence>
<feature type="compositionally biased region" description="Acidic residues" evidence="1">
    <location>
        <begin position="1"/>
        <end position="11"/>
    </location>
</feature>
<name>D7LBK2_ARALL</name>
<dbReference type="Proteomes" id="UP000008694">
    <property type="component" value="Unassembled WGS sequence"/>
</dbReference>
<dbReference type="EMBL" id="GL348716">
    <property type="protein sequence ID" value="EFH55510.1"/>
    <property type="molecule type" value="Genomic_DNA"/>
</dbReference>
<gene>
    <name evidence="2" type="ORF">ARALYDRAFT_901994</name>
</gene>
<dbReference type="HOGENOM" id="CLU_2124465_0_0_1"/>
<evidence type="ECO:0000256" key="1">
    <source>
        <dbReference type="SAM" id="MobiDB-lite"/>
    </source>
</evidence>
<sequence>MRIEEIDDGVAEESITLVHKAEQDPAEGLRQDPAEEDPANAQYTARVKERCSLYGCNQVILRGSWYCCPNHENISKDFLALKSAYIIVDGFFGTNITKNQEKNQCNSGDSVGHT</sequence>
<accession>D7LBK2</accession>
<organism evidence="3">
    <name type="scientific">Arabidopsis lyrata subsp. lyrata</name>
    <name type="common">Lyre-leaved rock-cress</name>
    <dbReference type="NCBI Taxonomy" id="81972"/>
    <lineage>
        <taxon>Eukaryota</taxon>
        <taxon>Viridiplantae</taxon>
        <taxon>Streptophyta</taxon>
        <taxon>Embryophyta</taxon>
        <taxon>Tracheophyta</taxon>
        <taxon>Spermatophyta</taxon>
        <taxon>Magnoliopsida</taxon>
        <taxon>eudicotyledons</taxon>
        <taxon>Gunneridae</taxon>
        <taxon>Pentapetalae</taxon>
        <taxon>rosids</taxon>
        <taxon>malvids</taxon>
        <taxon>Brassicales</taxon>
        <taxon>Brassicaceae</taxon>
        <taxon>Camelineae</taxon>
        <taxon>Arabidopsis</taxon>
    </lineage>
</organism>
<keyword evidence="3" id="KW-1185">Reference proteome</keyword>
<dbReference type="Gramene" id="scaffold_401495.1">
    <property type="protein sequence ID" value="scaffold_401495.1"/>
    <property type="gene ID" value="scaffold_401495.1"/>
</dbReference>
<proteinExistence type="predicted"/>
<feature type="compositionally biased region" description="Basic and acidic residues" evidence="1">
    <location>
        <begin position="19"/>
        <end position="33"/>
    </location>
</feature>
<evidence type="ECO:0000313" key="3">
    <source>
        <dbReference type="Proteomes" id="UP000008694"/>
    </source>
</evidence>
<reference evidence="3" key="1">
    <citation type="journal article" date="2011" name="Nat. Genet.">
        <title>The Arabidopsis lyrata genome sequence and the basis of rapid genome size change.</title>
        <authorList>
            <person name="Hu T.T."/>
            <person name="Pattyn P."/>
            <person name="Bakker E.G."/>
            <person name="Cao J."/>
            <person name="Cheng J.-F."/>
            <person name="Clark R.M."/>
            <person name="Fahlgren N."/>
            <person name="Fawcett J.A."/>
            <person name="Grimwood J."/>
            <person name="Gundlach H."/>
            <person name="Haberer G."/>
            <person name="Hollister J.D."/>
            <person name="Ossowski S."/>
            <person name="Ottilar R.P."/>
            <person name="Salamov A.A."/>
            <person name="Schneeberger K."/>
            <person name="Spannagl M."/>
            <person name="Wang X."/>
            <person name="Yang L."/>
            <person name="Nasrallah M.E."/>
            <person name="Bergelson J."/>
            <person name="Carrington J.C."/>
            <person name="Gaut B.S."/>
            <person name="Schmutz J."/>
            <person name="Mayer K.F.X."/>
            <person name="Van de Peer Y."/>
            <person name="Grigoriev I.V."/>
            <person name="Nordborg M."/>
            <person name="Weigel D."/>
            <person name="Guo Y.-L."/>
        </authorList>
    </citation>
    <scope>NUCLEOTIDE SEQUENCE [LARGE SCALE GENOMIC DNA]</scope>
    <source>
        <strain evidence="3">cv. MN47</strain>
    </source>
</reference>
<feature type="region of interest" description="Disordered" evidence="1">
    <location>
        <begin position="1"/>
        <end position="39"/>
    </location>
</feature>